<sequence length="67" mass="7842">MYLSRISPQIHIVNFTPDEYTSPPIMIESYYDNEELPEEIRYEEFLLRNISASTIEEGLVMPQTISS</sequence>
<proteinExistence type="predicted"/>
<name>A0A0C3BN06_PILCF</name>
<gene>
    <name evidence="1" type="ORF">PILCRDRAFT_814575</name>
</gene>
<reference evidence="1 2" key="1">
    <citation type="submission" date="2014-04" db="EMBL/GenBank/DDBJ databases">
        <authorList>
            <consortium name="DOE Joint Genome Institute"/>
            <person name="Kuo A."/>
            <person name="Tarkka M."/>
            <person name="Buscot F."/>
            <person name="Kohler A."/>
            <person name="Nagy L.G."/>
            <person name="Floudas D."/>
            <person name="Copeland A."/>
            <person name="Barry K.W."/>
            <person name="Cichocki N."/>
            <person name="Veneault-Fourrey C."/>
            <person name="LaButti K."/>
            <person name="Lindquist E.A."/>
            <person name="Lipzen A."/>
            <person name="Lundell T."/>
            <person name="Morin E."/>
            <person name="Murat C."/>
            <person name="Sun H."/>
            <person name="Tunlid A."/>
            <person name="Henrissat B."/>
            <person name="Grigoriev I.V."/>
            <person name="Hibbett D.S."/>
            <person name="Martin F."/>
            <person name="Nordberg H.P."/>
            <person name="Cantor M.N."/>
            <person name="Hua S.X."/>
        </authorList>
    </citation>
    <scope>NUCLEOTIDE SEQUENCE [LARGE SCALE GENOMIC DNA]</scope>
    <source>
        <strain evidence="1 2">F 1598</strain>
    </source>
</reference>
<organism evidence="1 2">
    <name type="scientific">Piloderma croceum (strain F 1598)</name>
    <dbReference type="NCBI Taxonomy" id="765440"/>
    <lineage>
        <taxon>Eukaryota</taxon>
        <taxon>Fungi</taxon>
        <taxon>Dikarya</taxon>
        <taxon>Basidiomycota</taxon>
        <taxon>Agaricomycotina</taxon>
        <taxon>Agaricomycetes</taxon>
        <taxon>Agaricomycetidae</taxon>
        <taxon>Atheliales</taxon>
        <taxon>Atheliaceae</taxon>
        <taxon>Piloderma</taxon>
    </lineage>
</organism>
<dbReference type="EMBL" id="KN832978">
    <property type="protein sequence ID" value="KIM87868.1"/>
    <property type="molecule type" value="Genomic_DNA"/>
</dbReference>
<keyword evidence="2" id="KW-1185">Reference proteome</keyword>
<reference evidence="2" key="2">
    <citation type="submission" date="2015-01" db="EMBL/GenBank/DDBJ databases">
        <title>Evolutionary Origins and Diversification of the Mycorrhizal Mutualists.</title>
        <authorList>
            <consortium name="DOE Joint Genome Institute"/>
            <consortium name="Mycorrhizal Genomics Consortium"/>
            <person name="Kohler A."/>
            <person name="Kuo A."/>
            <person name="Nagy L.G."/>
            <person name="Floudas D."/>
            <person name="Copeland A."/>
            <person name="Barry K.W."/>
            <person name="Cichocki N."/>
            <person name="Veneault-Fourrey C."/>
            <person name="LaButti K."/>
            <person name="Lindquist E.A."/>
            <person name="Lipzen A."/>
            <person name="Lundell T."/>
            <person name="Morin E."/>
            <person name="Murat C."/>
            <person name="Riley R."/>
            <person name="Ohm R."/>
            <person name="Sun H."/>
            <person name="Tunlid A."/>
            <person name="Henrissat B."/>
            <person name="Grigoriev I.V."/>
            <person name="Hibbett D.S."/>
            <person name="Martin F."/>
        </authorList>
    </citation>
    <scope>NUCLEOTIDE SEQUENCE [LARGE SCALE GENOMIC DNA]</scope>
    <source>
        <strain evidence="2">F 1598</strain>
    </source>
</reference>
<dbReference type="InParanoid" id="A0A0C3BN06"/>
<dbReference type="HOGENOM" id="CLU_2813271_0_0_1"/>
<accession>A0A0C3BN06</accession>
<dbReference type="Proteomes" id="UP000054166">
    <property type="component" value="Unassembled WGS sequence"/>
</dbReference>
<evidence type="ECO:0000313" key="1">
    <source>
        <dbReference type="EMBL" id="KIM87868.1"/>
    </source>
</evidence>
<dbReference type="AlphaFoldDB" id="A0A0C3BN06"/>
<protein>
    <submittedName>
        <fullName evidence="1">Uncharacterized protein</fullName>
    </submittedName>
</protein>
<evidence type="ECO:0000313" key="2">
    <source>
        <dbReference type="Proteomes" id="UP000054166"/>
    </source>
</evidence>